<evidence type="ECO:0000256" key="1">
    <source>
        <dbReference type="ARBA" id="ARBA00009080"/>
    </source>
</evidence>
<comment type="similarity">
    <text evidence="1">Belongs to the HIBADH-related family.</text>
</comment>
<dbReference type="PIRSF" id="PIRSF000103">
    <property type="entry name" value="HIBADH"/>
    <property type="match status" value="1"/>
</dbReference>
<dbReference type="SUPFAM" id="SSF51735">
    <property type="entry name" value="NAD(P)-binding Rossmann-fold domains"/>
    <property type="match status" value="1"/>
</dbReference>
<dbReference type="RefSeq" id="WP_425551265.1">
    <property type="nucleotide sequence ID" value="NZ_BAABHK010000011.1"/>
</dbReference>
<dbReference type="InterPro" id="IPR029154">
    <property type="entry name" value="HIBADH-like_NADP-bd"/>
</dbReference>
<protein>
    <submittedName>
        <fullName evidence="6">NAD(P)-dependent oxidoreductase</fullName>
    </submittedName>
</protein>
<keyword evidence="2" id="KW-0560">Oxidoreductase</keyword>
<evidence type="ECO:0000259" key="4">
    <source>
        <dbReference type="Pfam" id="PF03446"/>
    </source>
</evidence>
<dbReference type="InterPro" id="IPR036291">
    <property type="entry name" value="NAD(P)-bd_dom_sf"/>
</dbReference>
<proteinExistence type="inferred from homology"/>
<evidence type="ECO:0000259" key="5">
    <source>
        <dbReference type="Pfam" id="PF14833"/>
    </source>
</evidence>
<gene>
    <name evidence="6" type="ORF">GCM10023196_068220</name>
</gene>
<dbReference type="InterPro" id="IPR051265">
    <property type="entry name" value="HIBADH-related_NP60_sf"/>
</dbReference>
<dbReference type="Proteomes" id="UP001501442">
    <property type="component" value="Unassembled WGS sequence"/>
</dbReference>
<dbReference type="Pfam" id="PF03446">
    <property type="entry name" value="NAD_binding_2"/>
    <property type="match status" value="1"/>
</dbReference>
<dbReference type="Gene3D" id="1.10.1040.10">
    <property type="entry name" value="N-(1-d-carboxylethyl)-l-norvaline Dehydrogenase, domain 2"/>
    <property type="match status" value="1"/>
</dbReference>
<keyword evidence="7" id="KW-1185">Reference proteome</keyword>
<reference evidence="7" key="1">
    <citation type="journal article" date="2019" name="Int. J. Syst. Evol. Microbiol.">
        <title>The Global Catalogue of Microorganisms (GCM) 10K type strain sequencing project: providing services to taxonomists for standard genome sequencing and annotation.</title>
        <authorList>
            <consortium name="The Broad Institute Genomics Platform"/>
            <consortium name="The Broad Institute Genome Sequencing Center for Infectious Disease"/>
            <person name="Wu L."/>
            <person name="Ma J."/>
        </authorList>
    </citation>
    <scope>NUCLEOTIDE SEQUENCE [LARGE SCALE GENOMIC DNA]</scope>
    <source>
        <strain evidence="7">JCM 17939</strain>
    </source>
</reference>
<evidence type="ECO:0000256" key="3">
    <source>
        <dbReference type="ARBA" id="ARBA00023027"/>
    </source>
</evidence>
<feature type="domain" description="3-hydroxyisobutyrate dehydrogenase-like NAD-binding" evidence="5">
    <location>
        <begin position="164"/>
        <end position="279"/>
    </location>
</feature>
<organism evidence="6 7">
    <name type="scientific">Actinoallomurus vinaceus</name>
    <dbReference type="NCBI Taxonomy" id="1080074"/>
    <lineage>
        <taxon>Bacteria</taxon>
        <taxon>Bacillati</taxon>
        <taxon>Actinomycetota</taxon>
        <taxon>Actinomycetes</taxon>
        <taxon>Streptosporangiales</taxon>
        <taxon>Thermomonosporaceae</taxon>
        <taxon>Actinoallomurus</taxon>
    </lineage>
</organism>
<dbReference type="Gene3D" id="3.40.50.720">
    <property type="entry name" value="NAD(P)-binding Rossmann-like Domain"/>
    <property type="match status" value="1"/>
</dbReference>
<sequence>MNELTVAVLGTGIMGEPIARNLLGAGHLVRVWNRTRAKAEPLAADGARVCDEPAEAADGADVVVTMLHDGETVEHVMAGVLPAMEEEAVWAQMSTVGAEAADRLADLAGKRDVPFIDCPVLGSRKAAEDGALIVLASGPRDERAEQVFAAVGSRTVWLGQGTEASRMKLVLNSWVLALTAATGEALALSEAFGLDPRRFLETIAGGSLDSQYAQMKGKAILTGELAPTFKAVSAAKDAALVASDGRSAGANPRVAEAVRDQLRRAIELGHGDEDMAAVYFAARQT</sequence>
<evidence type="ECO:0000313" key="7">
    <source>
        <dbReference type="Proteomes" id="UP001501442"/>
    </source>
</evidence>
<dbReference type="InterPro" id="IPR013328">
    <property type="entry name" value="6PGD_dom2"/>
</dbReference>
<dbReference type="EMBL" id="BAABHK010000011">
    <property type="protein sequence ID" value="GAA4632888.1"/>
    <property type="molecule type" value="Genomic_DNA"/>
</dbReference>
<name>A0ABP8UI96_9ACTN</name>
<dbReference type="InterPro" id="IPR015815">
    <property type="entry name" value="HIBADH-related"/>
</dbReference>
<dbReference type="Pfam" id="PF14833">
    <property type="entry name" value="NAD_binding_11"/>
    <property type="match status" value="1"/>
</dbReference>
<evidence type="ECO:0000256" key="2">
    <source>
        <dbReference type="ARBA" id="ARBA00023002"/>
    </source>
</evidence>
<accession>A0ABP8UI96</accession>
<comment type="caution">
    <text evidence="6">The sequence shown here is derived from an EMBL/GenBank/DDBJ whole genome shotgun (WGS) entry which is preliminary data.</text>
</comment>
<evidence type="ECO:0000313" key="6">
    <source>
        <dbReference type="EMBL" id="GAA4632888.1"/>
    </source>
</evidence>
<dbReference type="PANTHER" id="PTHR43580:SF2">
    <property type="entry name" value="CYTOKINE-LIKE NUCLEAR FACTOR N-PAC"/>
    <property type="match status" value="1"/>
</dbReference>
<feature type="domain" description="6-phosphogluconate dehydrogenase NADP-binding" evidence="4">
    <location>
        <begin position="5"/>
        <end position="159"/>
    </location>
</feature>
<dbReference type="InterPro" id="IPR006115">
    <property type="entry name" value="6PGDH_NADP-bd"/>
</dbReference>
<dbReference type="InterPro" id="IPR008927">
    <property type="entry name" value="6-PGluconate_DH-like_C_sf"/>
</dbReference>
<dbReference type="PANTHER" id="PTHR43580">
    <property type="entry name" value="OXIDOREDUCTASE GLYR1-RELATED"/>
    <property type="match status" value="1"/>
</dbReference>
<keyword evidence="3" id="KW-0520">NAD</keyword>
<dbReference type="SUPFAM" id="SSF48179">
    <property type="entry name" value="6-phosphogluconate dehydrogenase C-terminal domain-like"/>
    <property type="match status" value="1"/>
</dbReference>